<proteinExistence type="inferred from homology"/>
<dbReference type="GO" id="GO:0043565">
    <property type="term" value="F:sequence-specific DNA binding"/>
    <property type="evidence" value="ECO:0007669"/>
    <property type="project" value="TreeGrafter"/>
</dbReference>
<dbReference type="Pfam" id="PF00126">
    <property type="entry name" value="HTH_1"/>
    <property type="match status" value="1"/>
</dbReference>
<dbReference type="Gene3D" id="3.40.190.10">
    <property type="entry name" value="Periplasmic binding protein-like II"/>
    <property type="match status" value="2"/>
</dbReference>
<evidence type="ECO:0000256" key="4">
    <source>
        <dbReference type="ARBA" id="ARBA00023163"/>
    </source>
</evidence>
<accession>A0A1W1ZC40</accession>
<dbReference type="Proteomes" id="UP000192656">
    <property type="component" value="Unassembled WGS sequence"/>
</dbReference>
<dbReference type="PRINTS" id="PR00039">
    <property type="entry name" value="HTHLYSR"/>
</dbReference>
<dbReference type="Gene3D" id="1.10.10.10">
    <property type="entry name" value="Winged helix-like DNA-binding domain superfamily/Winged helix DNA-binding domain"/>
    <property type="match status" value="1"/>
</dbReference>
<dbReference type="RefSeq" id="WP_084408753.1">
    <property type="nucleotide sequence ID" value="NZ_FWXR01000002.1"/>
</dbReference>
<dbReference type="Pfam" id="PF03466">
    <property type="entry name" value="LysR_substrate"/>
    <property type="match status" value="1"/>
</dbReference>
<keyword evidence="3 6" id="KW-0238">DNA-binding</keyword>
<evidence type="ECO:0000256" key="1">
    <source>
        <dbReference type="ARBA" id="ARBA00009437"/>
    </source>
</evidence>
<dbReference type="EMBL" id="FWXR01000002">
    <property type="protein sequence ID" value="SMC45989.1"/>
    <property type="molecule type" value="Genomic_DNA"/>
</dbReference>
<dbReference type="PANTHER" id="PTHR30537">
    <property type="entry name" value="HTH-TYPE TRANSCRIPTIONAL REGULATOR"/>
    <property type="match status" value="1"/>
</dbReference>
<keyword evidence="4" id="KW-0804">Transcription</keyword>
<dbReference type="GO" id="GO:0003700">
    <property type="term" value="F:DNA-binding transcription factor activity"/>
    <property type="evidence" value="ECO:0007669"/>
    <property type="project" value="InterPro"/>
</dbReference>
<evidence type="ECO:0000256" key="3">
    <source>
        <dbReference type="ARBA" id="ARBA00023125"/>
    </source>
</evidence>
<dbReference type="PANTHER" id="PTHR30537:SF74">
    <property type="entry name" value="HTH-TYPE TRANSCRIPTIONAL REGULATOR TRPI"/>
    <property type="match status" value="1"/>
</dbReference>
<name>A0A1W1ZC40_9HYPH</name>
<dbReference type="InterPro" id="IPR036388">
    <property type="entry name" value="WH-like_DNA-bd_sf"/>
</dbReference>
<feature type="domain" description="HTH lysR-type" evidence="5">
    <location>
        <begin position="21"/>
        <end position="66"/>
    </location>
</feature>
<evidence type="ECO:0000259" key="5">
    <source>
        <dbReference type="PROSITE" id="PS50931"/>
    </source>
</evidence>
<evidence type="ECO:0000313" key="7">
    <source>
        <dbReference type="Proteomes" id="UP000192656"/>
    </source>
</evidence>
<dbReference type="SUPFAM" id="SSF53850">
    <property type="entry name" value="Periplasmic binding protein-like II"/>
    <property type="match status" value="1"/>
</dbReference>
<gene>
    <name evidence="6" type="ORF">SAMN06297251_102317</name>
</gene>
<dbReference type="GO" id="GO:0006351">
    <property type="term" value="P:DNA-templated transcription"/>
    <property type="evidence" value="ECO:0007669"/>
    <property type="project" value="TreeGrafter"/>
</dbReference>
<dbReference type="PROSITE" id="PS50931">
    <property type="entry name" value="HTH_LYSR"/>
    <property type="match status" value="1"/>
</dbReference>
<dbReference type="InterPro" id="IPR000847">
    <property type="entry name" value="LysR_HTH_N"/>
</dbReference>
<keyword evidence="7" id="KW-1185">Reference proteome</keyword>
<dbReference type="STRING" id="937218.SAMN06297251_102317"/>
<dbReference type="InterPro" id="IPR058163">
    <property type="entry name" value="LysR-type_TF_proteobact-type"/>
</dbReference>
<dbReference type="InterPro" id="IPR005119">
    <property type="entry name" value="LysR_subst-bd"/>
</dbReference>
<comment type="similarity">
    <text evidence="1">Belongs to the LysR transcriptional regulatory family.</text>
</comment>
<protein>
    <submittedName>
        <fullName evidence="6">DNA-binding transcriptional regulator, LysR family</fullName>
    </submittedName>
</protein>
<organism evidence="6 7">
    <name type="scientific">Fulvimarina manganoxydans</name>
    <dbReference type="NCBI Taxonomy" id="937218"/>
    <lineage>
        <taxon>Bacteria</taxon>
        <taxon>Pseudomonadati</taxon>
        <taxon>Pseudomonadota</taxon>
        <taxon>Alphaproteobacteria</taxon>
        <taxon>Hyphomicrobiales</taxon>
        <taxon>Aurantimonadaceae</taxon>
        <taxon>Fulvimarina</taxon>
    </lineage>
</organism>
<dbReference type="AlphaFoldDB" id="A0A1W1ZC40"/>
<dbReference type="SUPFAM" id="SSF46785">
    <property type="entry name" value="Winged helix' DNA-binding domain"/>
    <property type="match status" value="1"/>
</dbReference>
<reference evidence="6 7" key="1">
    <citation type="submission" date="2017-04" db="EMBL/GenBank/DDBJ databases">
        <authorList>
            <person name="Afonso C.L."/>
            <person name="Miller P.J."/>
            <person name="Scott M.A."/>
            <person name="Spackman E."/>
            <person name="Goraichik I."/>
            <person name="Dimitrov K.M."/>
            <person name="Suarez D.L."/>
            <person name="Swayne D.E."/>
        </authorList>
    </citation>
    <scope>NUCLEOTIDE SEQUENCE [LARGE SCALE GENOMIC DNA]</scope>
    <source>
        <strain evidence="6 7">CGMCC 1.10972</strain>
    </source>
</reference>
<dbReference type="OrthoDB" id="7914859at2"/>
<dbReference type="InterPro" id="IPR036390">
    <property type="entry name" value="WH_DNA-bd_sf"/>
</dbReference>
<evidence type="ECO:0000313" key="6">
    <source>
        <dbReference type="EMBL" id="SMC45989.1"/>
    </source>
</evidence>
<evidence type="ECO:0000256" key="2">
    <source>
        <dbReference type="ARBA" id="ARBA00023015"/>
    </source>
</evidence>
<sequence length="301" mass="33593">MHSSRRTLPPLATLLPFEASCRLESFTLAAEELGLTQGAISKQIRFLEAELGVTLFERRNRGVFPTEAGRRFGRIVSDALSEIAMETQRLKARRRPGEVVLRCQLCEAFYWLMPRLSSFHRLHPDVEVRVSGSIEAIGEAAADFDIAIQTAGRRHGSYPLVFTASDEVFPVCSPSYAEAMKCPLPLSALRDERLLAHRVEPQDWMDWDDFLRQSGSMVRVGSKGRSFDSYPLVLQAAVSGQGIALGWRRTVASMLADGTLLRPCRESVIRPAEIAVYLCDHAVEHRREVAAVLAWLAQELA</sequence>
<keyword evidence="2" id="KW-0805">Transcription regulation</keyword>